<evidence type="ECO:0000313" key="2">
    <source>
        <dbReference type="Proteomes" id="UP000799324"/>
    </source>
</evidence>
<evidence type="ECO:0008006" key="3">
    <source>
        <dbReference type="Google" id="ProtNLM"/>
    </source>
</evidence>
<dbReference type="EMBL" id="MU004678">
    <property type="protein sequence ID" value="KAF2647142.1"/>
    <property type="molecule type" value="Genomic_DNA"/>
</dbReference>
<proteinExistence type="predicted"/>
<dbReference type="Proteomes" id="UP000799324">
    <property type="component" value="Unassembled WGS sequence"/>
</dbReference>
<dbReference type="AlphaFoldDB" id="A0A6A6SIC9"/>
<sequence length="123" mass="14126">FHMNIMAAGIVNAMDAGKYLQLARPVGSSHESLPYRAVFIRDHQEIQQPGPTYIFTSWNRTNEQTKDMKKCKTLAKFMSMEVSIDRTTTGGPTILRSMRWINGLCFFHGDERVPFVFPWPESL</sequence>
<feature type="non-terminal residue" evidence="1">
    <location>
        <position position="1"/>
    </location>
</feature>
<organism evidence="1 2">
    <name type="scientific">Lophiostoma macrostomum CBS 122681</name>
    <dbReference type="NCBI Taxonomy" id="1314788"/>
    <lineage>
        <taxon>Eukaryota</taxon>
        <taxon>Fungi</taxon>
        <taxon>Dikarya</taxon>
        <taxon>Ascomycota</taxon>
        <taxon>Pezizomycotina</taxon>
        <taxon>Dothideomycetes</taxon>
        <taxon>Pleosporomycetidae</taxon>
        <taxon>Pleosporales</taxon>
        <taxon>Lophiostomataceae</taxon>
        <taxon>Lophiostoma</taxon>
    </lineage>
</organism>
<feature type="non-terminal residue" evidence="1">
    <location>
        <position position="123"/>
    </location>
</feature>
<accession>A0A6A6SIC9</accession>
<keyword evidence="2" id="KW-1185">Reference proteome</keyword>
<evidence type="ECO:0000313" key="1">
    <source>
        <dbReference type="EMBL" id="KAF2647142.1"/>
    </source>
</evidence>
<gene>
    <name evidence="1" type="ORF">K491DRAFT_580240</name>
</gene>
<dbReference type="OrthoDB" id="270167at2759"/>
<name>A0A6A6SIC9_9PLEO</name>
<protein>
    <recommendedName>
        <fullName evidence="3">Heterokaryon incompatibility domain-containing protein</fullName>
    </recommendedName>
</protein>
<reference evidence="1" key="1">
    <citation type="journal article" date="2020" name="Stud. Mycol.">
        <title>101 Dothideomycetes genomes: a test case for predicting lifestyles and emergence of pathogens.</title>
        <authorList>
            <person name="Haridas S."/>
            <person name="Albert R."/>
            <person name="Binder M."/>
            <person name="Bloem J."/>
            <person name="Labutti K."/>
            <person name="Salamov A."/>
            <person name="Andreopoulos B."/>
            <person name="Baker S."/>
            <person name="Barry K."/>
            <person name="Bills G."/>
            <person name="Bluhm B."/>
            <person name="Cannon C."/>
            <person name="Castanera R."/>
            <person name="Culley D."/>
            <person name="Daum C."/>
            <person name="Ezra D."/>
            <person name="Gonzalez J."/>
            <person name="Henrissat B."/>
            <person name="Kuo A."/>
            <person name="Liang C."/>
            <person name="Lipzen A."/>
            <person name="Lutzoni F."/>
            <person name="Magnuson J."/>
            <person name="Mondo S."/>
            <person name="Nolan M."/>
            <person name="Ohm R."/>
            <person name="Pangilinan J."/>
            <person name="Park H.-J."/>
            <person name="Ramirez L."/>
            <person name="Alfaro M."/>
            <person name="Sun H."/>
            <person name="Tritt A."/>
            <person name="Yoshinaga Y."/>
            <person name="Zwiers L.-H."/>
            <person name="Turgeon B."/>
            <person name="Goodwin S."/>
            <person name="Spatafora J."/>
            <person name="Crous P."/>
            <person name="Grigoriev I."/>
        </authorList>
    </citation>
    <scope>NUCLEOTIDE SEQUENCE</scope>
    <source>
        <strain evidence="1">CBS 122681</strain>
    </source>
</reference>